<evidence type="ECO:0000256" key="19">
    <source>
        <dbReference type="HAMAP-Rule" id="MF_00719"/>
    </source>
</evidence>
<dbReference type="GO" id="GO:0005886">
    <property type="term" value="C:plasma membrane"/>
    <property type="evidence" value="ECO:0007669"/>
    <property type="project" value="UniProtKB-SubCell"/>
</dbReference>
<keyword evidence="21" id="KW-1185">Reference proteome</keyword>
<evidence type="ECO:0000256" key="9">
    <source>
        <dbReference type="ARBA" id="ARBA00022679"/>
    </source>
</evidence>
<dbReference type="Proteomes" id="UP000605148">
    <property type="component" value="Unassembled WGS sequence"/>
</dbReference>
<protein>
    <recommendedName>
        <fullName evidence="6 19">Adenosylcobinamide-GDP ribazoletransferase</fullName>
        <ecNumber evidence="5 19">2.7.8.26</ecNumber>
    </recommendedName>
    <alternativeName>
        <fullName evidence="16 19">Cobalamin synthase</fullName>
    </alternativeName>
    <alternativeName>
        <fullName evidence="15 19">Cobalamin-5'-phosphate synthase</fullName>
    </alternativeName>
</protein>
<dbReference type="AlphaFoldDB" id="A0A916TF98"/>
<reference evidence="20" key="2">
    <citation type="submission" date="2020-09" db="EMBL/GenBank/DDBJ databases">
        <authorList>
            <person name="Sun Q."/>
            <person name="Zhou Y."/>
        </authorList>
    </citation>
    <scope>NUCLEOTIDE SEQUENCE</scope>
    <source>
        <strain evidence="20">CGMCC 1.12426</strain>
    </source>
</reference>
<feature type="transmembrane region" description="Helical" evidence="19">
    <location>
        <begin position="138"/>
        <end position="157"/>
    </location>
</feature>
<feature type="transmembrane region" description="Helical" evidence="19">
    <location>
        <begin position="210"/>
        <end position="227"/>
    </location>
</feature>
<dbReference type="InterPro" id="IPR003805">
    <property type="entry name" value="CobS"/>
</dbReference>
<evidence type="ECO:0000256" key="14">
    <source>
        <dbReference type="ARBA" id="ARBA00025228"/>
    </source>
</evidence>
<dbReference type="RefSeq" id="WP_150495417.1">
    <property type="nucleotide sequence ID" value="NZ_BMFA01000003.1"/>
</dbReference>
<gene>
    <name evidence="19 20" type="primary">cobS</name>
    <name evidence="20" type="ORF">GCM10011316_12150</name>
</gene>
<dbReference type="OrthoDB" id="9794626at2"/>
<keyword evidence="7 19" id="KW-1003">Cell membrane</keyword>
<comment type="similarity">
    <text evidence="4 19">Belongs to the CobS family.</text>
</comment>
<keyword evidence="9 19" id="KW-0808">Transferase</keyword>
<evidence type="ECO:0000256" key="17">
    <source>
        <dbReference type="ARBA" id="ARBA00048623"/>
    </source>
</evidence>
<dbReference type="Pfam" id="PF02654">
    <property type="entry name" value="CobS"/>
    <property type="match status" value="1"/>
</dbReference>
<evidence type="ECO:0000256" key="10">
    <source>
        <dbReference type="ARBA" id="ARBA00022692"/>
    </source>
</evidence>
<evidence type="ECO:0000256" key="1">
    <source>
        <dbReference type="ARBA" id="ARBA00001946"/>
    </source>
</evidence>
<evidence type="ECO:0000256" key="18">
    <source>
        <dbReference type="ARBA" id="ARBA00049504"/>
    </source>
</evidence>
<proteinExistence type="inferred from homology"/>
<evidence type="ECO:0000313" key="21">
    <source>
        <dbReference type="Proteomes" id="UP000605148"/>
    </source>
</evidence>
<feature type="transmembrane region" description="Helical" evidence="19">
    <location>
        <begin position="263"/>
        <end position="282"/>
    </location>
</feature>
<evidence type="ECO:0000256" key="4">
    <source>
        <dbReference type="ARBA" id="ARBA00010561"/>
    </source>
</evidence>
<dbReference type="PANTHER" id="PTHR34148:SF1">
    <property type="entry name" value="ADENOSYLCOBINAMIDE-GDP RIBAZOLETRANSFERASE"/>
    <property type="match status" value="1"/>
</dbReference>
<name>A0A916TF98_9HYPH</name>
<keyword evidence="8 19" id="KW-0169">Cobalamin biosynthesis</keyword>
<reference evidence="20" key="1">
    <citation type="journal article" date="2014" name="Int. J. Syst. Evol. Microbiol.">
        <title>Complete genome sequence of Corynebacterium casei LMG S-19264T (=DSM 44701T), isolated from a smear-ripened cheese.</title>
        <authorList>
            <consortium name="US DOE Joint Genome Institute (JGI-PGF)"/>
            <person name="Walter F."/>
            <person name="Albersmeier A."/>
            <person name="Kalinowski J."/>
            <person name="Ruckert C."/>
        </authorList>
    </citation>
    <scope>NUCLEOTIDE SEQUENCE</scope>
    <source>
        <strain evidence="20">CGMCC 1.12426</strain>
    </source>
</reference>
<dbReference type="HAMAP" id="MF_00719">
    <property type="entry name" value="CobS"/>
    <property type="match status" value="1"/>
</dbReference>
<evidence type="ECO:0000256" key="16">
    <source>
        <dbReference type="ARBA" id="ARBA00032853"/>
    </source>
</evidence>
<comment type="subcellular location">
    <subcellularLocation>
        <location evidence="2 19">Cell membrane</location>
        <topology evidence="2 19">Multi-pass membrane protein</topology>
    </subcellularLocation>
</comment>
<evidence type="ECO:0000256" key="13">
    <source>
        <dbReference type="ARBA" id="ARBA00023136"/>
    </source>
</evidence>
<comment type="function">
    <text evidence="14 19">Joins adenosylcobinamide-GDP and alpha-ribazole to generate adenosylcobalamin (Ado-cobalamin). Also synthesizes adenosylcobalamin 5'-phosphate from adenosylcobinamide-GDP and alpha-ribazole 5'-phosphate.</text>
</comment>
<organism evidence="20 21">
    <name type="scientific">Roseibium aquae</name>
    <dbReference type="NCBI Taxonomy" id="1323746"/>
    <lineage>
        <taxon>Bacteria</taxon>
        <taxon>Pseudomonadati</taxon>
        <taxon>Pseudomonadota</taxon>
        <taxon>Alphaproteobacteria</taxon>
        <taxon>Hyphomicrobiales</taxon>
        <taxon>Stappiaceae</taxon>
        <taxon>Roseibium</taxon>
    </lineage>
</organism>
<dbReference type="EC" id="2.7.8.26" evidence="5 19"/>
<dbReference type="NCBIfam" id="TIGR00317">
    <property type="entry name" value="cobS"/>
    <property type="match status" value="1"/>
</dbReference>
<comment type="catalytic activity">
    <reaction evidence="17 19">
        <text>alpha-ribazole + adenosylcob(III)inamide-GDP = adenosylcob(III)alamin + GMP + H(+)</text>
        <dbReference type="Rhea" id="RHEA:16049"/>
        <dbReference type="ChEBI" id="CHEBI:10329"/>
        <dbReference type="ChEBI" id="CHEBI:15378"/>
        <dbReference type="ChEBI" id="CHEBI:18408"/>
        <dbReference type="ChEBI" id="CHEBI:58115"/>
        <dbReference type="ChEBI" id="CHEBI:60487"/>
        <dbReference type="EC" id="2.7.8.26"/>
    </reaction>
</comment>
<comment type="cofactor">
    <cofactor evidence="1 19">
        <name>Mg(2+)</name>
        <dbReference type="ChEBI" id="CHEBI:18420"/>
    </cofactor>
</comment>
<evidence type="ECO:0000256" key="3">
    <source>
        <dbReference type="ARBA" id="ARBA00004663"/>
    </source>
</evidence>
<keyword evidence="11 19" id="KW-0460">Magnesium</keyword>
<comment type="pathway">
    <text evidence="3 19">Cofactor biosynthesis; adenosylcobalamin biosynthesis; adenosylcobalamin from cob(II)yrinate a,c-diamide: step 7/7.</text>
</comment>
<evidence type="ECO:0000256" key="15">
    <source>
        <dbReference type="ARBA" id="ARBA00032605"/>
    </source>
</evidence>
<dbReference type="GO" id="GO:0009236">
    <property type="term" value="P:cobalamin biosynthetic process"/>
    <property type="evidence" value="ECO:0007669"/>
    <property type="project" value="UniProtKB-UniRule"/>
</dbReference>
<keyword evidence="12 19" id="KW-1133">Transmembrane helix</keyword>
<sequence>MAAAPETRPDPKPAPAAGHRFLPVLRFAADTAACIRFFSRLPLPPVNSLDDPASLPDFTRSARAAPLAGLFVAVPAAALGLALGATALPAYAVAVLVVAGLTAVTGALHEDGLSDSADGFFGGATPERRLEIMKDSRIGAFGAIALILTLGLNTALIAELLMRYGSADAMLSVLAAAALSRALMVWQWHRLPPARPGGLGARFGQPSRNTTVHALGIGLLCLVPVLIESGFLATGLGALLAMAAAFGFGQLAIAKIGGMTGDVLGAVQQAGFLGFLTGVLVLP</sequence>
<evidence type="ECO:0000256" key="8">
    <source>
        <dbReference type="ARBA" id="ARBA00022573"/>
    </source>
</evidence>
<evidence type="ECO:0000256" key="2">
    <source>
        <dbReference type="ARBA" id="ARBA00004651"/>
    </source>
</evidence>
<evidence type="ECO:0000256" key="11">
    <source>
        <dbReference type="ARBA" id="ARBA00022842"/>
    </source>
</evidence>
<dbReference type="GO" id="GO:0051073">
    <property type="term" value="F:adenosylcobinamide-GDP ribazoletransferase activity"/>
    <property type="evidence" value="ECO:0007669"/>
    <property type="project" value="UniProtKB-UniRule"/>
</dbReference>
<evidence type="ECO:0000313" key="20">
    <source>
        <dbReference type="EMBL" id="GGB41780.1"/>
    </source>
</evidence>
<comment type="caution">
    <text evidence="20">The sequence shown here is derived from an EMBL/GenBank/DDBJ whole genome shotgun (WGS) entry which is preliminary data.</text>
</comment>
<feature type="transmembrane region" description="Helical" evidence="19">
    <location>
        <begin position="233"/>
        <end position="251"/>
    </location>
</feature>
<accession>A0A916TF98</accession>
<dbReference type="GO" id="GO:0008818">
    <property type="term" value="F:cobalamin 5'-phosphate synthase activity"/>
    <property type="evidence" value="ECO:0007669"/>
    <property type="project" value="UniProtKB-UniRule"/>
</dbReference>
<comment type="catalytic activity">
    <reaction evidence="18 19">
        <text>alpha-ribazole 5'-phosphate + adenosylcob(III)inamide-GDP = adenosylcob(III)alamin 5'-phosphate + GMP + H(+)</text>
        <dbReference type="Rhea" id="RHEA:23560"/>
        <dbReference type="ChEBI" id="CHEBI:15378"/>
        <dbReference type="ChEBI" id="CHEBI:57918"/>
        <dbReference type="ChEBI" id="CHEBI:58115"/>
        <dbReference type="ChEBI" id="CHEBI:60487"/>
        <dbReference type="ChEBI" id="CHEBI:60493"/>
        <dbReference type="EC" id="2.7.8.26"/>
    </reaction>
</comment>
<evidence type="ECO:0000256" key="7">
    <source>
        <dbReference type="ARBA" id="ARBA00022475"/>
    </source>
</evidence>
<evidence type="ECO:0000256" key="12">
    <source>
        <dbReference type="ARBA" id="ARBA00022989"/>
    </source>
</evidence>
<dbReference type="PANTHER" id="PTHR34148">
    <property type="entry name" value="ADENOSYLCOBINAMIDE-GDP RIBAZOLETRANSFERASE"/>
    <property type="match status" value="1"/>
</dbReference>
<evidence type="ECO:0000256" key="6">
    <source>
        <dbReference type="ARBA" id="ARBA00015850"/>
    </source>
</evidence>
<dbReference type="EMBL" id="BMFA01000003">
    <property type="protein sequence ID" value="GGB41780.1"/>
    <property type="molecule type" value="Genomic_DNA"/>
</dbReference>
<keyword evidence="10 19" id="KW-0812">Transmembrane</keyword>
<evidence type="ECO:0000256" key="5">
    <source>
        <dbReference type="ARBA" id="ARBA00013200"/>
    </source>
</evidence>
<keyword evidence="13 19" id="KW-0472">Membrane</keyword>